<feature type="signal peptide" evidence="1">
    <location>
        <begin position="1"/>
        <end position="18"/>
    </location>
</feature>
<comment type="caution">
    <text evidence="2">The sequence shown here is derived from an EMBL/GenBank/DDBJ whole genome shotgun (WGS) entry which is preliminary data.</text>
</comment>
<dbReference type="EMBL" id="CAJVPJ010000486">
    <property type="protein sequence ID" value="CAG8529912.1"/>
    <property type="molecule type" value="Genomic_DNA"/>
</dbReference>
<sequence length="77" mass="8234">MIIRTLFLAFIVINFASATPSQLERRDLVGRNVGAVSFLTTQNATTNVCSDPTYSPCPDVAIYPAVSMVAAALTKLV</sequence>
<gene>
    <name evidence="2" type="ORF">POCULU_LOCUS4007</name>
</gene>
<proteinExistence type="predicted"/>
<keyword evidence="3" id="KW-1185">Reference proteome</keyword>
<reference evidence="2" key="1">
    <citation type="submission" date="2021-06" db="EMBL/GenBank/DDBJ databases">
        <authorList>
            <person name="Kallberg Y."/>
            <person name="Tangrot J."/>
            <person name="Rosling A."/>
        </authorList>
    </citation>
    <scope>NUCLEOTIDE SEQUENCE</scope>
    <source>
        <strain evidence="2">IA702</strain>
    </source>
</reference>
<dbReference type="AlphaFoldDB" id="A0A9N9AJ16"/>
<accession>A0A9N9AJ16</accession>
<feature type="chain" id="PRO_5040475844" evidence="1">
    <location>
        <begin position="19"/>
        <end position="77"/>
    </location>
</feature>
<protein>
    <submittedName>
        <fullName evidence="2">6446_t:CDS:1</fullName>
    </submittedName>
</protein>
<dbReference type="Proteomes" id="UP000789572">
    <property type="component" value="Unassembled WGS sequence"/>
</dbReference>
<name>A0A9N9AJ16_9GLOM</name>
<evidence type="ECO:0000313" key="2">
    <source>
        <dbReference type="EMBL" id="CAG8529912.1"/>
    </source>
</evidence>
<organism evidence="2 3">
    <name type="scientific">Paraglomus occultum</name>
    <dbReference type="NCBI Taxonomy" id="144539"/>
    <lineage>
        <taxon>Eukaryota</taxon>
        <taxon>Fungi</taxon>
        <taxon>Fungi incertae sedis</taxon>
        <taxon>Mucoromycota</taxon>
        <taxon>Glomeromycotina</taxon>
        <taxon>Glomeromycetes</taxon>
        <taxon>Paraglomerales</taxon>
        <taxon>Paraglomeraceae</taxon>
        <taxon>Paraglomus</taxon>
    </lineage>
</organism>
<keyword evidence="1" id="KW-0732">Signal</keyword>
<evidence type="ECO:0000313" key="3">
    <source>
        <dbReference type="Proteomes" id="UP000789572"/>
    </source>
</evidence>
<evidence type="ECO:0000256" key="1">
    <source>
        <dbReference type="SAM" id="SignalP"/>
    </source>
</evidence>